<gene>
    <name evidence="1" type="ORF">RUM44_001013</name>
</gene>
<proteinExistence type="predicted"/>
<sequence>MGDLEIVERFKRPLIYALGLRDHMLNIKARTECTRGEPKPTRKFLFSLSPRSNGPKFGGSPPCLIFGSTGLAVGLFPDDLEPFPKGSEDETGY</sequence>
<keyword evidence="2" id="KW-1185">Reference proteome</keyword>
<dbReference type="Proteomes" id="UP001359485">
    <property type="component" value="Unassembled WGS sequence"/>
</dbReference>
<accession>A0ABR1B6M5</accession>
<dbReference type="EMBL" id="JAWJWF010000003">
    <property type="protein sequence ID" value="KAK6635759.1"/>
    <property type="molecule type" value="Genomic_DNA"/>
</dbReference>
<protein>
    <submittedName>
        <fullName evidence="1">Uncharacterized protein</fullName>
    </submittedName>
</protein>
<comment type="caution">
    <text evidence="1">The sequence shown here is derived from an EMBL/GenBank/DDBJ whole genome shotgun (WGS) entry which is preliminary data.</text>
</comment>
<reference evidence="1 2" key="1">
    <citation type="submission" date="2023-09" db="EMBL/GenBank/DDBJ databases">
        <title>Genomes of two closely related lineages of the louse Polyplax serrata with different host specificities.</title>
        <authorList>
            <person name="Martinu J."/>
            <person name="Tarabai H."/>
            <person name="Stefka J."/>
            <person name="Hypsa V."/>
        </authorList>
    </citation>
    <scope>NUCLEOTIDE SEQUENCE [LARGE SCALE GENOMIC DNA]</scope>
    <source>
        <strain evidence="1">98ZLc_SE</strain>
    </source>
</reference>
<evidence type="ECO:0000313" key="1">
    <source>
        <dbReference type="EMBL" id="KAK6635759.1"/>
    </source>
</evidence>
<evidence type="ECO:0000313" key="2">
    <source>
        <dbReference type="Proteomes" id="UP001359485"/>
    </source>
</evidence>
<organism evidence="1 2">
    <name type="scientific">Polyplax serrata</name>
    <name type="common">Common mouse louse</name>
    <dbReference type="NCBI Taxonomy" id="468196"/>
    <lineage>
        <taxon>Eukaryota</taxon>
        <taxon>Metazoa</taxon>
        <taxon>Ecdysozoa</taxon>
        <taxon>Arthropoda</taxon>
        <taxon>Hexapoda</taxon>
        <taxon>Insecta</taxon>
        <taxon>Pterygota</taxon>
        <taxon>Neoptera</taxon>
        <taxon>Paraneoptera</taxon>
        <taxon>Psocodea</taxon>
        <taxon>Troctomorpha</taxon>
        <taxon>Phthiraptera</taxon>
        <taxon>Anoplura</taxon>
        <taxon>Polyplacidae</taxon>
        <taxon>Polyplax</taxon>
    </lineage>
</organism>
<name>A0ABR1B6M5_POLSC</name>